<dbReference type="InterPro" id="IPR027417">
    <property type="entry name" value="P-loop_NTPase"/>
</dbReference>
<dbReference type="InterPro" id="IPR046454">
    <property type="entry name" value="GpA_endonuclease"/>
</dbReference>
<dbReference type="GO" id="GO:0004519">
    <property type="term" value="F:endonuclease activity"/>
    <property type="evidence" value="ECO:0007669"/>
    <property type="project" value="InterPro"/>
</dbReference>
<evidence type="ECO:0000313" key="4">
    <source>
        <dbReference type="EMBL" id="GGG19660.1"/>
    </source>
</evidence>
<dbReference type="InterPro" id="IPR046453">
    <property type="entry name" value="GpA_ATPase"/>
</dbReference>
<evidence type="ECO:0000259" key="3">
    <source>
        <dbReference type="Pfam" id="PF20454"/>
    </source>
</evidence>
<keyword evidence="5" id="KW-1185">Reference proteome</keyword>
<feature type="domain" description="Phage terminase large subunit GpA ATPase" evidence="2">
    <location>
        <begin position="56"/>
        <end position="293"/>
    </location>
</feature>
<dbReference type="PANTHER" id="PTHR34413:SF2">
    <property type="entry name" value="PROPHAGE TAIL FIBER ASSEMBLY PROTEIN HOMOLOG TFAE-RELATED"/>
    <property type="match status" value="1"/>
</dbReference>
<reference evidence="4" key="1">
    <citation type="journal article" date="2014" name="Int. J. Syst. Evol. Microbiol.">
        <title>Complete genome sequence of Corynebacterium casei LMG S-19264T (=DSM 44701T), isolated from a smear-ripened cheese.</title>
        <authorList>
            <consortium name="US DOE Joint Genome Institute (JGI-PGF)"/>
            <person name="Walter F."/>
            <person name="Albersmeier A."/>
            <person name="Kalinowski J."/>
            <person name="Ruckert C."/>
        </authorList>
    </citation>
    <scope>NUCLEOTIDE SEQUENCE</scope>
    <source>
        <strain evidence="4">CGMCC 1.15760</strain>
    </source>
</reference>
<sequence length="616" mass="70029">MSKASERLTDLSEDIAQGFKSTQRLFARLARVVAPPPTLTVSEWADEYRILSKESSAEPGRWRTSRTPYQREIMDCVTDRNTKEVVVMASAQVGKSELINNIIGYYIDYNAAPILLLMPTLEIAQAYSKDRIAPMIRDSKTLSSKVGDPAARDGDNTLLHKKFPGGHLTLVGANSPAGLASRPIKIVLADEVDRFPASAGSEGDPLFLAHQRTKTFWDAKKISVSTPTEEKTSRIYKEFRDSTKEEWYISCPSCGYFQPYVWEQIIFEPVSMKCAYCEELHTEQEWKSRPGEWVVTGDKTSNRRGFHLNALMSPWESWGNIIVNFKSAKKSQETLKAWVNTTLGEVWIEDYESQDIEPLLKRRIEYKAELPEGVLILTAGVDVQDDRLEVEVVGWGHNDQSYGISYQIFMGDPGQGDVWDTLDHYLQKSFEFEDGVQLAISCTCVDSGGHYTQEVYEFCKAREHRRVYAIKGRGGEGVPFVGRHTRNNRQRAALFSIGVDAGKEMVVNRLKVVDNEAHGYCIYPANEERNYDEMYFKGITSEQRKIKYVNGQPKVIWVKKSGVRNEPLDLRNYATAALKIINPQFDLLESLRKSGKTGMEAPRRRRRKRKQVSRGL</sequence>
<feature type="region of interest" description="Disordered" evidence="1">
    <location>
        <begin position="593"/>
        <end position="616"/>
    </location>
</feature>
<dbReference type="InterPro" id="IPR008866">
    <property type="entry name" value="Phage_lambda_GpA-like"/>
</dbReference>
<proteinExistence type="inferred from homology"/>
<dbReference type="EMBL" id="BMJT01000003">
    <property type="protein sequence ID" value="GGG19660.1"/>
    <property type="molecule type" value="Genomic_DNA"/>
</dbReference>
<dbReference type="PANTHER" id="PTHR34413">
    <property type="entry name" value="PROPHAGE TAIL FIBER ASSEMBLY PROTEIN HOMOLOG TFAE-RELATED-RELATED"/>
    <property type="match status" value="1"/>
</dbReference>
<accession>A0A917LFY0</accession>
<dbReference type="GO" id="GO:0005524">
    <property type="term" value="F:ATP binding"/>
    <property type="evidence" value="ECO:0007669"/>
    <property type="project" value="InterPro"/>
</dbReference>
<dbReference type="GO" id="GO:0016887">
    <property type="term" value="F:ATP hydrolysis activity"/>
    <property type="evidence" value="ECO:0007669"/>
    <property type="project" value="InterPro"/>
</dbReference>
<evidence type="ECO:0000259" key="2">
    <source>
        <dbReference type="Pfam" id="PF05876"/>
    </source>
</evidence>
<reference evidence="4" key="2">
    <citation type="submission" date="2020-09" db="EMBL/GenBank/DDBJ databases">
        <authorList>
            <person name="Sun Q."/>
            <person name="Zhou Y."/>
        </authorList>
    </citation>
    <scope>NUCLEOTIDE SEQUENCE</scope>
    <source>
        <strain evidence="4">CGMCC 1.15760</strain>
    </source>
</reference>
<dbReference type="AlphaFoldDB" id="A0A917LFY0"/>
<protein>
    <submittedName>
        <fullName evidence="4">Terminase</fullName>
    </submittedName>
</protein>
<gene>
    <name evidence="4" type="ORF">GCM10007425_12620</name>
</gene>
<comment type="caution">
    <text evidence="4">The sequence shown here is derived from an EMBL/GenBank/DDBJ whole genome shotgun (WGS) entry which is preliminary data.</text>
</comment>
<dbReference type="Pfam" id="PF20454">
    <property type="entry name" value="GpA_nuclease"/>
    <property type="match status" value="1"/>
</dbReference>
<dbReference type="InterPro" id="IPR051220">
    <property type="entry name" value="TFA_Chaperone"/>
</dbReference>
<feature type="compositionally biased region" description="Basic residues" evidence="1">
    <location>
        <begin position="603"/>
        <end position="616"/>
    </location>
</feature>
<evidence type="ECO:0000313" key="5">
    <source>
        <dbReference type="Proteomes" id="UP000616608"/>
    </source>
</evidence>
<organism evidence="4 5">
    <name type="scientific">Lysinibacillus alkalisoli</name>
    <dbReference type="NCBI Taxonomy" id="1911548"/>
    <lineage>
        <taxon>Bacteria</taxon>
        <taxon>Bacillati</taxon>
        <taxon>Bacillota</taxon>
        <taxon>Bacilli</taxon>
        <taxon>Bacillales</taxon>
        <taxon>Bacillaceae</taxon>
        <taxon>Lysinibacillus</taxon>
    </lineage>
</organism>
<dbReference type="RefSeq" id="WP_188614175.1">
    <property type="nucleotide sequence ID" value="NZ_BMJT01000003.1"/>
</dbReference>
<dbReference type="Pfam" id="PF05876">
    <property type="entry name" value="GpA_ATPase"/>
    <property type="match status" value="1"/>
</dbReference>
<dbReference type="Gene3D" id="3.40.50.300">
    <property type="entry name" value="P-loop containing nucleotide triphosphate hydrolases"/>
    <property type="match status" value="1"/>
</dbReference>
<dbReference type="HAMAP" id="MF_04144">
    <property type="entry name" value="TERL_LAMBDA"/>
    <property type="match status" value="1"/>
</dbReference>
<dbReference type="Proteomes" id="UP000616608">
    <property type="component" value="Unassembled WGS sequence"/>
</dbReference>
<evidence type="ECO:0000256" key="1">
    <source>
        <dbReference type="SAM" id="MobiDB-lite"/>
    </source>
</evidence>
<name>A0A917LFY0_9BACI</name>
<feature type="domain" description="Terminase large subunit GpA endonuclease" evidence="3">
    <location>
        <begin position="304"/>
        <end position="583"/>
    </location>
</feature>